<name>A0A1E4SXH4_9ASCO</name>
<evidence type="ECO:0000313" key="2">
    <source>
        <dbReference type="EMBL" id="ODV84196.1"/>
    </source>
</evidence>
<dbReference type="EMBL" id="KV453858">
    <property type="protein sequence ID" value="ODV84196.1"/>
    <property type="molecule type" value="Genomic_DNA"/>
</dbReference>
<evidence type="ECO:0000256" key="1">
    <source>
        <dbReference type="SAM" id="MobiDB-lite"/>
    </source>
</evidence>
<dbReference type="Proteomes" id="UP000094801">
    <property type="component" value="Unassembled WGS sequence"/>
</dbReference>
<feature type="region of interest" description="Disordered" evidence="1">
    <location>
        <begin position="376"/>
        <end position="407"/>
    </location>
</feature>
<feature type="region of interest" description="Disordered" evidence="1">
    <location>
        <begin position="244"/>
        <end position="360"/>
    </location>
</feature>
<gene>
    <name evidence="2" type="ORF">CANARDRAFT_24291</name>
</gene>
<sequence>MFSDELAQLMDEPLNNAIGQILKDKDYIKENHVYSWTTILPKLNTLLFDILTKIYKADLEYECKNPLNSNFEAIGKFATRLTKRLNLHFQTSPPFTIHHLVATLTFQTPGFQLPPTITATTDDGKGLESSSSTEGKKFKTTIRNMISKEETIVECINKYSQSPDPDAIPTKLNELYAIKYLRSLEGCICVQSSVDEINKDLEEYQSENTTLKTRDAKSTDNDTKFNGDSIQMVKIDWLDEVPESMRGLTSSPSTTLEANKQSEVVTASFDPVEYENGDDDDDNSGSYAEVNGANDTGDGDGDEQSPKRSSVKYNDHERVIKRTKSISNMKEELSNSADDEDKKDDVVSVDDPNNSVGDDSEILTDADSLEVVAASETKGDVEEAASTLNTDATPESEETAEYNMSID</sequence>
<reference evidence="3" key="1">
    <citation type="submission" date="2016-04" db="EMBL/GenBank/DDBJ databases">
        <title>Comparative genomics of biotechnologically important yeasts.</title>
        <authorList>
            <consortium name="DOE Joint Genome Institute"/>
            <person name="Riley R."/>
            <person name="Haridas S."/>
            <person name="Wolfe K.H."/>
            <person name="Lopes M.R."/>
            <person name="Hittinger C.T."/>
            <person name="Goker M."/>
            <person name="Salamov A."/>
            <person name="Wisecaver J."/>
            <person name="Long T.M."/>
            <person name="Aerts A.L."/>
            <person name="Barry K."/>
            <person name="Choi C."/>
            <person name="Clum A."/>
            <person name="Coughlan A.Y."/>
            <person name="Deshpande S."/>
            <person name="Douglass A.P."/>
            <person name="Hanson S.J."/>
            <person name="Klenk H.-P."/>
            <person name="Labutti K."/>
            <person name="Lapidus A."/>
            <person name="Lindquist E."/>
            <person name="Lipzen A."/>
            <person name="Meier-Kolthoff J.P."/>
            <person name="Ohm R.A."/>
            <person name="Otillar R.P."/>
            <person name="Pangilinan J."/>
            <person name="Peng Y."/>
            <person name="Rokas A."/>
            <person name="Rosa C.A."/>
            <person name="Scheuner C."/>
            <person name="Sibirny A.A."/>
            <person name="Slot J.C."/>
            <person name="Stielow J.B."/>
            <person name="Sun H."/>
            <person name="Kurtzman C.P."/>
            <person name="Blackwell M."/>
            <person name="Grigoriev I.V."/>
            <person name="Jeffries T.W."/>
        </authorList>
    </citation>
    <scope>NUCLEOTIDE SEQUENCE [LARGE SCALE GENOMIC DNA]</scope>
    <source>
        <strain evidence="3">NRRL YB-2248</strain>
    </source>
</reference>
<proteinExistence type="predicted"/>
<dbReference type="AlphaFoldDB" id="A0A1E4SXH4"/>
<feature type="compositionally biased region" description="Acidic residues" evidence="1">
    <location>
        <begin position="272"/>
        <end position="283"/>
    </location>
</feature>
<feature type="compositionally biased region" description="Polar residues" evidence="1">
    <location>
        <begin position="247"/>
        <end position="265"/>
    </location>
</feature>
<dbReference type="OrthoDB" id="3997535at2759"/>
<evidence type="ECO:0000313" key="3">
    <source>
        <dbReference type="Proteomes" id="UP000094801"/>
    </source>
</evidence>
<keyword evidence="3" id="KW-1185">Reference proteome</keyword>
<protein>
    <submittedName>
        <fullName evidence="2">Uncharacterized protein</fullName>
    </submittedName>
</protein>
<feature type="compositionally biased region" description="Low complexity" evidence="1">
    <location>
        <begin position="284"/>
        <end position="296"/>
    </location>
</feature>
<organism evidence="2 3">
    <name type="scientific">[Candida] arabinofermentans NRRL YB-2248</name>
    <dbReference type="NCBI Taxonomy" id="983967"/>
    <lineage>
        <taxon>Eukaryota</taxon>
        <taxon>Fungi</taxon>
        <taxon>Dikarya</taxon>
        <taxon>Ascomycota</taxon>
        <taxon>Saccharomycotina</taxon>
        <taxon>Pichiomycetes</taxon>
        <taxon>Pichiales</taxon>
        <taxon>Pichiaceae</taxon>
        <taxon>Ogataea</taxon>
        <taxon>Ogataea/Candida clade</taxon>
    </lineage>
</organism>
<accession>A0A1E4SXH4</accession>